<feature type="region of interest" description="Disordered" evidence="1">
    <location>
        <begin position="52"/>
        <end position="92"/>
    </location>
</feature>
<dbReference type="Proteomes" id="UP000887575">
    <property type="component" value="Unassembled WGS sequence"/>
</dbReference>
<dbReference type="AlphaFoldDB" id="A0AAF3EHS0"/>
<evidence type="ECO:0000313" key="3">
    <source>
        <dbReference type="WBParaSite" id="MBELARI_LOCUS13546"/>
    </source>
</evidence>
<protein>
    <submittedName>
        <fullName evidence="3">Uncharacterized protein</fullName>
    </submittedName>
</protein>
<proteinExistence type="predicted"/>
<evidence type="ECO:0000313" key="2">
    <source>
        <dbReference type="Proteomes" id="UP000887575"/>
    </source>
</evidence>
<evidence type="ECO:0000256" key="1">
    <source>
        <dbReference type="SAM" id="MobiDB-lite"/>
    </source>
</evidence>
<reference evidence="3" key="1">
    <citation type="submission" date="2024-02" db="UniProtKB">
        <authorList>
            <consortium name="WormBaseParasite"/>
        </authorList>
    </citation>
    <scope>IDENTIFICATION</scope>
</reference>
<organism evidence="2 3">
    <name type="scientific">Mesorhabditis belari</name>
    <dbReference type="NCBI Taxonomy" id="2138241"/>
    <lineage>
        <taxon>Eukaryota</taxon>
        <taxon>Metazoa</taxon>
        <taxon>Ecdysozoa</taxon>
        <taxon>Nematoda</taxon>
        <taxon>Chromadorea</taxon>
        <taxon>Rhabditida</taxon>
        <taxon>Rhabditina</taxon>
        <taxon>Rhabditomorpha</taxon>
        <taxon>Rhabditoidea</taxon>
        <taxon>Rhabditidae</taxon>
        <taxon>Mesorhabditinae</taxon>
        <taxon>Mesorhabditis</taxon>
    </lineage>
</organism>
<sequence>MAENSSSDQEKDDPSFTELLNLLKDEPDFEKTMRELIQEVVTQRKAASQRALNWAKKADKTGAANTGKKNVLSPVRGTDGSVKPQKNRNRKTKLKARHYKEMANIMLKFPEEAFEKRNGFVKQLYVCANMQWKSYENWEKKIEDYLDNHRNGDKTAVLTSKREKLEITKLRELKESLDLKFEAVNSKIDVLHEMLTKLMKNDVKEGIENRDKETDQKPEIKKEPSS</sequence>
<dbReference type="WBParaSite" id="MBELARI_LOCUS13546">
    <property type="protein sequence ID" value="MBELARI_LOCUS13546"/>
    <property type="gene ID" value="MBELARI_LOCUS13546"/>
</dbReference>
<feature type="region of interest" description="Disordered" evidence="1">
    <location>
        <begin position="202"/>
        <end position="226"/>
    </location>
</feature>
<accession>A0AAF3EHS0</accession>
<name>A0AAF3EHS0_9BILA</name>
<keyword evidence="2" id="KW-1185">Reference proteome</keyword>